<accession>A0A1H9Y1N3</accession>
<protein>
    <submittedName>
        <fullName evidence="2">Uncharacterized protein</fullName>
    </submittedName>
</protein>
<organism evidence="2 3">
    <name type="scientific">Oceanobacillus limi</name>
    <dbReference type="NCBI Taxonomy" id="930131"/>
    <lineage>
        <taxon>Bacteria</taxon>
        <taxon>Bacillati</taxon>
        <taxon>Bacillota</taxon>
        <taxon>Bacilli</taxon>
        <taxon>Bacillales</taxon>
        <taxon>Bacillaceae</taxon>
        <taxon>Oceanobacillus</taxon>
    </lineage>
</organism>
<feature type="transmembrane region" description="Helical" evidence="1">
    <location>
        <begin position="12"/>
        <end position="32"/>
    </location>
</feature>
<keyword evidence="3" id="KW-1185">Reference proteome</keyword>
<keyword evidence="1" id="KW-0472">Membrane</keyword>
<dbReference type="Proteomes" id="UP000198618">
    <property type="component" value="Unassembled WGS sequence"/>
</dbReference>
<evidence type="ECO:0000313" key="3">
    <source>
        <dbReference type="Proteomes" id="UP000198618"/>
    </source>
</evidence>
<name>A0A1H9Y1N3_9BACI</name>
<keyword evidence="1" id="KW-1133">Transmembrane helix</keyword>
<proteinExistence type="predicted"/>
<gene>
    <name evidence="2" type="ORF">SAMN05216389_101123</name>
</gene>
<keyword evidence="1" id="KW-0812">Transmembrane</keyword>
<dbReference type="AlphaFoldDB" id="A0A1H9Y1N3"/>
<reference evidence="2 3" key="1">
    <citation type="submission" date="2016-10" db="EMBL/GenBank/DDBJ databases">
        <authorList>
            <person name="de Groot N.N."/>
        </authorList>
    </citation>
    <scope>NUCLEOTIDE SEQUENCE [LARGE SCALE GENOMIC DNA]</scope>
    <source>
        <strain evidence="2 3">IBRC-M 10780</strain>
    </source>
</reference>
<evidence type="ECO:0000313" key="2">
    <source>
        <dbReference type="EMBL" id="SES62615.1"/>
    </source>
</evidence>
<dbReference type="RefSeq" id="WP_244513295.1">
    <property type="nucleotide sequence ID" value="NZ_FOHE01000001.1"/>
</dbReference>
<sequence>MMTSNPRILNITKFVCVPILIIGTILFFYGFVNDFSNVIGIGYGAIMGGVFIFIMGLFLVATEEVLERNKNESKL</sequence>
<dbReference type="EMBL" id="FOHE01000001">
    <property type="protein sequence ID" value="SES62615.1"/>
    <property type="molecule type" value="Genomic_DNA"/>
</dbReference>
<evidence type="ECO:0000256" key="1">
    <source>
        <dbReference type="SAM" id="Phobius"/>
    </source>
</evidence>
<feature type="transmembrane region" description="Helical" evidence="1">
    <location>
        <begin position="38"/>
        <end position="61"/>
    </location>
</feature>